<dbReference type="Pfam" id="PF08694">
    <property type="entry name" value="UFC1"/>
    <property type="match status" value="1"/>
</dbReference>
<evidence type="ECO:0000256" key="1">
    <source>
        <dbReference type="ARBA" id="ARBA00008451"/>
    </source>
</evidence>
<dbReference type="InterPro" id="IPR014806">
    <property type="entry name" value="Ufc1"/>
</dbReference>
<feature type="non-terminal residue" evidence="5">
    <location>
        <position position="161"/>
    </location>
</feature>
<sequence>MAMEEARRAVAELPLLRVAAGPRDREGWAERLKEEYRALIQYVENNKRADNDWFRLESNAEGTRWFGRCWYVHELLKYEFAIEFEIPVTYPSTAPEIAIPELDGKTAKMYRRKGGGTEGAITVGRGCPCGAAHLLSPQLGPWLAVEIPDLVAKGIIQHKEK</sequence>
<comment type="caution">
    <text evidence="5">The sequence shown here is derived from an EMBL/GenBank/DDBJ whole genome shotgun (WGS) entry which is preliminary data.</text>
</comment>
<protein>
    <recommendedName>
        <fullName evidence="2">Ubiquitin-fold modifier-conjugating enzyme 1</fullName>
    </recommendedName>
</protein>
<comment type="similarity">
    <text evidence="1">Belongs to the ubiquitin-conjugating enzyme family. UFC1 subfamily.</text>
</comment>
<gene>
    <name evidence="5" type="primary">Ufc1</name>
    <name evidence="5" type="ORF">BUCCAP_R14800</name>
</gene>
<dbReference type="SUPFAM" id="SSF54495">
    <property type="entry name" value="UBC-like"/>
    <property type="match status" value="1"/>
</dbReference>
<dbReference type="OrthoDB" id="10256182at2759"/>
<dbReference type="GO" id="GO:1990592">
    <property type="term" value="P:protein K69-linked ufmylation"/>
    <property type="evidence" value="ECO:0007669"/>
    <property type="project" value="TreeGrafter"/>
</dbReference>
<evidence type="ECO:0000313" key="5">
    <source>
        <dbReference type="EMBL" id="NXH12720.1"/>
    </source>
</evidence>
<keyword evidence="3" id="KW-0833">Ubl conjugation pathway</keyword>
<organism evidence="5 6">
    <name type="scientific">Bucco capensis</name>
    <name type="common">collared puffbird</name>
    <dbReference type="NCBI Taxonomy" id="135168"/>
    <lineage>
        <taxon>Eukaryota</taxon>
        <taxon>Metazoa</taxon>
        <taxon>Chordata</taxon>
        <taxon>Craniata</taxon>
        <taxon>Vertebrata</taxon>
        <taxon>Euteleostomi</taxon>
        <taxon>Archelosauria</taxon>
        <taxon>Archosauria</taxon>
        <taxon>Dinosauria</taxon>
        <taxon>Saurischia</taxon>
        <taxon>Theropoda</taxon>
        <taxon>Coelurosauria</taxon>
        <taxon>Aves</taxon>
        <taxon>Neognathae</taxon>
        <taxon>Neoaves</taxon>
        <taxon>Telluraves</taxon>
        <taxon>Coraciimorphae</taxon>
        <taxon>Piciformes</taxon>
        <taxon>Bucconidae</taxon>
        <taxon>Bucco</taxon>
    </lineage>
</organism>
<dbReference type="Proteomes" id="UP000534107">
    <property type="component" value="Unassembled WGS sequence"/>
</dbReference>
<dbReference type="GO" id="GO:0061657">
    <property type="term" value="F:UFM1 conjugating enzyme activity"/>
    <property type="evidence" value="ECO:0007669"/>
    <property type="project" value="InterPro"/>
</dbReference>
<comment type="function">
    <text evidence="4">E2-like enzyme which specifically catalyzes the second step in ufmylation. Accepts the ubiquitin-like modifier UFM1 from the E1 enzyme UBA5 and forms an intermediate with UFM1 via a thioester linkage. Ufmylation is involved in various processes, such as ribosome recycling, response to DNA damage, interferon response or reticulophagy (also called ER-phagy).</text>
</comment>
<dbReference type="Gene3D" id="3.10.110.10">
    <property type="entry name" value="Ubiquitin Conjugating Enzyme"/>
    <property type="match status" value="1"/>
</dbReference>
<feature type="non-terminal residue" evidence="5">
    <location>
        <position position="1"/>
    </location>
</feature>
<name>A0A7K9HI64_9PICI</name>
<dbReference type="CDD" id="cd11686">
    <property type="entry name" value="UBCc_UFC1"/>
    <property type="match status" value="1"/>
</dbReference>
<dbReference type="InterPro" id="IPR016135">
    <property type="entry name" value="UBQ-conjugating_enzyme/RWD"/>
</dbReference>
<evidence type="ECO:0000256" key="4">
    <source>
        <dbReference type="ARBA" id="ARBA00045718"/>
    </source>
</evidence>
<reference evidence="5 6" key="1">
    <citation type="submission" date="2019-09" db="EMBL/GenBank/DDBJ databases">
        <title>Bird 10,000 Genomes (B10K) Project - Family phase.</title>
        <authorList>
            <person name="Zhang G."/>
        </authorList>
    </citation>
    <scope>NUCLEOTIDE SEQUENCE [LARGE SCALE GENOMIC DNA]</scope>
    <source>
        <strain evidence="5">B10K-DU-001-16</strain>
        <tissue evidence="5">Muscle</tissue>
    </source>
</reference>
<dbReference type="PANTHER" id="PTHR12921:SF0">
    <property type="entry name" value="UBIQUITIN-FOLD MODIFIER-CONJUGATING ENZYME 1"/>
    <property type="match status" value="1"/>
</dbReference>
<accession>A0A7K9HI64</accession>
<evidence type="ECO:0000313" key="6">
    <source>
        <dbReference type="Proteomes" id="UP000534107"/>
    </source>
</evidence>
<dbReference type="PANTHER" id="PTHR12921">
    <property type="entry name" value="UBIQUITIN-FOLD MODIFIER-CONJUGATING ENZYME 1"/>
    <property type="match status" value="1"/>
</dbReference>
<evidence type="ECO:0000256" key="2">
    <source>
        <dbReference type="ARBA" id="ARBA00013306"/>
    </source>
</evidence>
<evidence type="ECO:0000256" key="3">
    <source>
        <dbReference type="ARBA" id="ARBA00022786"/>
    </source>
</evidence>
<keyword evidence="6" id="KW-1185">Reference proteome</keyword>
<dbReference type="EMBL" id="VWZO01005850">
    <property type="protein sequence ID" value="NXH12720.1"/>
    <property type="molecule type" value="Genomic_DNA"/>
</dbReference>
<dbReference type="GO" id="GO:0005737">
    <property type="term" value="C:cytoplasm"/>
    <property type="evidence" value="ECO:0007669"/>
    <property type="project" value="TreeGrafter"/>
</dbReference>
<proteinExistence type="inferred from homology"/>
<dbReference type="AlphaFoldDB" id="A0A7K9HI64"/>